<evidence type="ECO:0000256" key="11">
    <source>
        <dbReference type="NCBIfam" id="TIGR04265"/>
    </source>
</evidence>
<dbReference type="STRING" id="217511.GCA_001463845_02129"/>
<dbReference type="GO" id="GO:0005576">
    <property type="term" value="C:extracellular region"/>
    <property type="evidence" value="ECO:0007669"/>
    <property type="project" value="UniProtKB-SubCell"/>
</dbReference>
<dbReference type="InterPro" id="IPR001736">
    <property type="entry name" value="PLipase_D/transphosphatidylase"/>
</dbReference>
<dbReference type="NCBIfam" id="TIGR04265">
    <property type="entry name" value="bac_cardiolipin"/>
    <property type="match status" value="1"/>
</dbReference>
<evidence type="ECO:0000256" key="10">
    <source>
        <dbReference type="ARBA" id="ARBA00023136"/>
    </source>
</evidence>
<dbReference type="PANTHER" id="PTHR21248">
    <property type="entry name" value="CARDIOLIPIN SYNTHASE"/>
    <property type="match status" value="1"/>
</dbReference>
<dbReference type="Gene3D" id="3.30.870.10">
    <property type="entry name" value="Endonuclease Chain A"/>
    <property type="match status" value="2"/>
</dbReference>
<dbReference type="RefSeq" id="WP_007065341.1">
    <property type="nucleotide sequence ID" value="NZ_DS022272.1"/>
</dbReference>
<comment type="subcellular location">
    <subcellularLocation>
        <location evidence="2">Cell membrane</location>
    </subcellularLocation>
    <subcellularLocation>
        <location evidence="3">Secreted</location>
    </subcellularLocation>
</comment>
<keyword evidence="8" id="KW-0677">Repeat</keyword>
<dbReference type="GO" id="GO:0008808">
    <property type="term" value="F:cardiolipin synthase activity"/>
    <property type="evidence" value="ECO:0007669"/>
    <property type="project" value="UniProtKB-UniRule"/>
</dbReference>
<dbReference type="PANTHER" id="PTHR21248:SF22">
    <property type="entry name" value="PHOSPHOLIPASE D"/>
    <property type="match status" value="1"/>
</dbReference>
<evidence type="ECO:0000256" key="12">
    <source>
        <dbReference type="SAM" id="Phobius"/>
    </source>
</evidence>
<keyword evidence="4" id="KW-1003">Cell membrane</keyword>
<evidence type="ECO:0000256" key="9">
    <source>
        <dbReference type="ARBA" id="ARBA00022989"/>
    </source>
</evidence>
<dbReference type="Proteomes" id="UP000004310">
    <property type="component" value="Unassembled WGS sequence"/>
</dbReference>
<feature type="domain" description="PLD phosphodiesterase" evidence="13">
    <location>
        <begin position="208"/>
        <end position="235"/>
    </location>
</feature>
<keyword evidence="7 12" id="KW-0812">Transmembrane</keyword>
<dbReference type="eggNOG" id="COG1502">
    <property type="taxonomic scope" value="Bacteria"/>
</dbReference>
<evidence type="ECO:0000256" key="3">
    <source>
        <dbReference type="ARBA" id="ARBA00004613"/>
    </source>
</evidence>
<evidence type="ECO:0000256" key="1">
    <source>
        <dbReference type="ARBA" id="ARBA00003145"/>
    </source>
</evidence>
<dbReference type="InterPro" id="IPR022924">
    <property type="entry name" value="Cardiolipin_synthase"/>
</dbReference>
<gene>
    <name evidence="14" type="ORF">FP2506_00955</name>
</gene>
<evidence type="ECO:0000259" key="13">
    <source>
        <dbReference type="PROSITE" id="PS50035"/>
    </source>
</evidence>
<organism evidence="14 15">
    <name type="scientific">Fulvimarina pelagi HTCC2506</name>
    <dbReference type="NCBI Taxonomy" id="314231"/>
    <lineage>
        <taxon>Bacteria</taxon>
        <taxon>Pseudomonadati</taxon>
        <taxon>Pseudomonadota</taxon>
        <taxon>Alphaproteobacteria</taxon>
        <taxon>Hyphomicrobiales</taxon>
        <taxon>Aurantimonadaceae</taxon>
        <taxon>Fulvimarina</taxon>
    </lineage>
</organism>
<keyword evidence="6" id="KW-0808">Transferase</keyword>
<evidence type="ECO:0000256" key="4">
    <source>
        <dbReference type="ARBA" id="ARBA00022475"/>
    </source>
</evidence>
<comment type="caution">
    <text evidence="14">The sequence shown here is derived from an EMBL/GenBank/DDBJ whole genome shotgun (WGS) entry which is preliminary data.</text>
</comment>
<evidence type="ECO:0000256" key="5">
    <source>
        <dbReference type="ARBA" id="ARBA00022525"/>
    </source>
</evidence>
<dbReference type="InterPro" id="IPR025202">
    <property type="entry name" value="PLD-like_dom"/>
</dbReference>
<accession>Q0G2A6</accession>
<feature type="transmembrane region" description="Helical" evidence="12">
    <location>
        <begin position="7"/>
        <end position="26"/>
    </location>
</feature>
<evidence type="ECO:0000313" key="15">
    <source>
        <dbReference type="Proteomes" id="UP000004310"/>
    </source>
</evidence>
<dbReference type="Pfam" id="PF13091">
    <property type="entry name" value="PLDc_2"/>
    <property type="match status" value="2"/>
</dbReference>
<evidence type="ECO:0000256" key="2">
    <source>
        <dbReference type="ARBA" id="ARBA00004236"/>
    </source>
</evidence>
<evidence type="ECO:0000256" key="7">
    <source>
        <dbReference type="ARBA" id="ARBA00022692"/>
    </source>
</evidence>
<dbReference type="GO" id="GO:0032049">
    <property type="term" value="P:cardiolipin biosynthetic process"/>
    <property type="evidence" value="ECO:0007669"/>
    <property type="project" value="UniProtKB-UniRule"/>
</dbReference>
<proteinExistence type="predicted"/>
<protein>
    <recommendedName>
        <fullName evidence="11">Cardiolipin synthase</fullName>
        <ecNumber evidence="11">2.7.8.-</ecNumber>
    </recommendedName>
</protein>
<dbReference type="GO" id="GO:0005886">
    <property type="term" value="C:plasma membrane"/>
    <property type="evidence" value="ECO:0007669"/>
    <property type="project" value="UniProtKB-SubCell"/>
</dbReference>
<evidence type="ECO:0000313" key="14">
    <source>
        <dbReference type="EMBL" id="EAU41292.1"/>
    </source>
</evidence>
<dbReference type="EC" id="2.7.8.-" evidence="11"/>
<feature type="domain" description="PLD phosphodiesterase" evidence="13">
    <location>
        <begin position="378"/>
        <end position="405"/>
    </location>
</feature>
<evidence type="ECO:0000256" key="8">
    <source>
        <dbReference type="ARBA" id="ARBA00022737"/>
    </source>
</evidence>
<dbReference type="SMART" id="SM00155">
    <property type="entry name" value="PLDc"/>
    <property type="match status" value="2"/>
</dbReference>
<dbReference type="SUPFAM" id="SSF56024">
    <property type="entry name" value="Phospholipase D/nuclease"/>
    <property type="match status" value="2"/>
</dbReference>
<dbReference type="EMBL" id="AATP01000003">
    <property type="protein sequence ID" value="EAU41292.1"/>
    <property type="molecule type" value="Genomic_DNA"/>
</dbReference>
<feature type="transmembrane region" description="Helical" evidence="12">
    <location>
        <begin position="38"/>
        <end position="56"/>
    </location>
</feature>
<dbReference type="CDD" id="cd09158">
    <property type="entry name" value="PLDc_EcCLS_like_2"/>
    <property type="match status" value="1"/>
</dbReference>
<keyword evidence="15" id="KW-1185">Reference proteome</keyword>
<evidence type="ECO:0000256" key="6">
    <source>
        <dbReference type="ARBA" id="ARBA00022679"/>
    </source>
</evidence>
<sequence>MFDASSLALYYLLCEWAIRLVMIVVIPMSRPPEAARTWLLLVLFLPIPALLAYRLLGRARFPSWRRKRFAATEPMRAMVADSLAKEESRPASIARLAERLGGFPVCGGNRIGFLTDYEAAVDALVNEIDKAVTTVHLLTYIFADDRTGQKVAEALARARNRGVEVRVMLDALGSRAWTKRTIAMLEFRSIEARLILPVRLAALHRARGDLRNHRKLCIIDGSVGFVGSQNIVDRDFRPGIVNDELVARVEGPVVSALEAVFSSDWYLETRQELAPIQIPKTQGEAALQAMPSGPDFDTPGFERLLVELVHDARERLVIVSPYLIPDEALLVALKNAVARGVSVDLIVSRIADQRLVSLAQRSYYDELMSAGIALHRYRDRLLHAKNVSIDGRVGVIGSSNADVRSFTLNAEISLILHDASANATLERIQSGYIAGSDRLGLTEWRARRRRERLLENMARLVGPLL</sequence>
<name>Q0G2A6_9HYPH</name>
<keyword evidence="10 12" id="KW-0472">Membrane</keyword>
<dbReference type="HOGENOM" id="CLU_038053_1_0_5"/>
<keyword evidence="5" id="KW-0964">Secreted</keyword>
<comment type="function">
    <text evidence="1">Could be a virulence factor.</text>
</comment>
<reference evidence="14 15" key="1">
    <citation type="journal article" date="2010" name="J. Bacteriol.">
        <title>Genome sequence of Fulvimarina pelagi HTCC2506T, a Mn(II)-oxidizing alphaproteobacterium possessing an aerobic anoxygenic photosynthetic gene cluster and Xanthorhodopsin.</title>
        <authorList>
            <person name="Kang I."/>
            <person name="Oh H.M."/>
            <person name="Lim S.I."/>
            <person name="Ferriera S."/>
            <person name="Giovannoni S.J."/>
            <person name="Cho J.C."/>
        </authorList>
    </citation>
    <scope>NUCLEOTIDE SEQUENCE [LARGE SCALE GENOMIC DNA]</scope>
    <source>
        <strain evidence="14 15">HTCC2506</strain>
    </source>
</reference>
<dbReference type="PROSITE" id="PS50035">
    <property type="entry name" value="PLD"/>
    <property type="match status" value="2"/>
</dbReference>
<dbReference type="AlphaFoldDB" id="Q0G2A6"/>
<keyword evidence="9 12" id="KW-1133">Transmembrane helix</keyword>